<feature type="domain" description="START" evidence="3">
    <location>
        <begin position="146"/>
        <end position="337"/>
    </location>
</feature>
<evidence type="ECO:0000313" key="4">
    <source>
        <dbReference type="EMBL" id="KAK9914584.1"/>
    </source>
</evidence>
<feature type="compositionally biased region" description="Basic and acidic residues" evidence="1">
    <location>
        <begin position="111"/>
        <end position="126"/>
    </location>
</feature>
<dbReference type="SUPFAM" id="SSF55961">
    <property type="entry name" value="Bet v1-like"/>
    <property type="match status" value="1"/>
</dbReference>
<dbReference type="CDD" id="cd08870">
    <property type="entry name" value="START_STARD2_7-like"/>
    <property type="match status" value="1"/>
</dbReference>
<name>A0AAW1W5G1_RUBAR</name>
<gene>
    <name evidence="4" type="ORF">M0R45_038355</name>
</gene>
<organism evidence="4 5">
    <name type="scientific">Rubus argutus</name>
    <name type="common">Southern blackberry</name>
    <dbReference type="NCBI Taxonomy" id="59490"/>
    <lineage>
        <taxon>Eukaryota</taxon>
        <taxon>Viridiplantae</taxon>
        <taxon>Streptophyta</taxon>
        <taxon>Embryophyta</taxon>
        <taxon>Tracheophyta</taxon>
        <taxon>Spermatophyta</taxon>
        <taxon>Magnoliopsida</taxon>
        <taxon>eudicotyledons</taxon>
        <taxon>Gunneridae</taxon>
        <taxon>Pentapetalae</taxon>
        <taxon>rosids</taxon>
        <taxon>fabids</taxon>
        <taxon>Rosales</taxon>
        <taxon>Rosaceae</taxon>
        <taxon>Rosoideae</taxon>
        <taxon>Rosoideae incertae sedis</taxon>
        <taxon>Rubus</taxon>
    </lineage>
</organism>
<dbReference type="Gene3D" id="3.30.530.20">
    <property type="match status" value="1"/>
</dbReference>
<keyword evidence="2" id="KW-1133">Transmembrane helix</keyword>
<reference evidence="4 5" key="1">
    <citation type="journal article" date="2023" name="G3 (Bethesda)">
        <title>A chromosome-length genome assembly and annotation of blackberry (Rubus argutus, cv. 'Hillquist').</title>
        <authorList>
            <person name="Bruna T."/>
            <person name="Aryal R."/>
            <person name="Dudchenko O."/>
            <person name="Sargent D.J."/>
            <person name="Mead D."/>
            <person name="Buti M."/>
            <person name="Cavallini A."/>
            <person name="Hytonen T."/>
            <person name="Andres J."/>
            <person name="Pham M."/>
            <person name="Weisz D."/>
            <person name="Mascagni F."/>
            <person name="Usai G."/>
            <person name="Natali L."/>
            <person name="Bassil N."/>
            <person name="Fernandez G.E."/>
            <person name="Lomsadze A."/>
            <person name="Armour M."/>
            <person name="Olukolu B."/>
            <person name="Poorten T."/>
            <person name="Britton C."/>
            <person name="Davik J."/>
            <person name="Ashrafi H."/>
            <person name="Aiden E.L."/>
            <person name="Borodovsky M."/>
            <person name="Worthington M."/>
        </authorList>
    </citation>
    <scope>NUCLEOTIDE SEQUENCE [LARGE SCALE GENOMIC DNA]</scope>
    <source>
        <strain evidence="4">PI 553951</strain>
    </source>
</reference>
<evidence type="ECO:0000256" key="2">
    <source>
        <dbReference type="SAM" id="Phobius"/>
    </source>
</evidence>
<dbReference type="PROSITE" id="PS50848">
    <property type="entry name" value="START"/>
    <property type="match status" value="1"/>
</dbReference>
<dbReference type="PANTHER" id="PTHR19308">
    <property type="entry name" value="PHOSPHATIDYLCHOLINE TRANSFER PROTEIN"/>
    <property type="match status" value="1"/>
</dbReference>
<dbReference type="EMBL" id="JBEDUW010000007">
    <property type="protein sequence ID" value="KAK9914584.1"/>
    <property type="molecule type" value="Genomic_DNA"/>
</dbReference>
<dbReference type="GO" id="GO:0008289">
    <property type="term" value="F:lipid binding"/>
    <property type="evidence" value="ECO:0007669"/>
    <property type="project" value="InterPro"/>
</dbReference>
<dbReference type="InterPro" id="IPR002913">
    <property type="entry name" value="START_lipid-bd_dom"/>
</dbReference>
<protein>
    <recommendedName>
        <fullName evidence="3">START domain-containing protein</fullName>
    </recommendedName>
</protein>
<feature type="transmembrane region" description="Helical" evidence="2">
    <location>
        <begin position="21"/>
        <end position="42"/>
    </location>
</feature>
<evidence type="ECO:0000256" key="1">
    <source>
        <dbReference type="SAM" id="MobiDB-lite"/>
    </source>
</evidence>
<dbReference type="PANTHER" id="PTHR19308:SF58">
    <property type="entry name" value="POLYKETIDE CYCLASE_DEHYDRASE AND LIPID TRANSPORT SUPERFAMILY PROTEIN"/>
    <property type="match status" value="1"/>
</dbReference>
<accession>A0AAW1W5G1</accession>
<keyword evidence="2" id="KW-0812">Transmembrane</keyword>
<comment type="caution">
    <text evidence="4">The sequence shown here is derived from an EMBL/GenBank/DDBJ whole genome shotgun (WGS) entry which is preliminary data.</text>
</comment>
<evidence type="ECO:0000259" key="3">
    <source>
        <dbReference type="PROSITE" id="PS50848"/>
    </source>
</evidence>
<dbReference type="Proteomes" id="UP001457282">
    <property type="component" value="Unassembled WGS sequence"/>
</dbReference>
<dbReference type="InterPro" id="IPR023393">
    <property type="entry name" value="START-like_dom_sf"/>
</dbReference>
<proteinExistence type="predicted"/>
<sequence>MGLIDALHEILEMAKMEYTDFVVFLGPLWTAFLVGIVIGWAWKPKWATFGQEKLGCTVSKALDLSMPSSPSRSMMSPLKGFSSAPCLFQGYEAWFINNAVQKRLSPSPIEFDDRSTSEPNEKKSDIVTEEDVEHLCRLVDMKDGGPTWIHVMDRSTPTLSYQGWRRDPKIGPPQYRGRTVYEDATPEIVRDFFWDDEFRLRWDDMLGDATTLDECPTTGTMVVQWIKKFPFFCKDREYIIGRRIWDSGRFYYCVTKGVPYPSIPRHDKPRRVDHYYSSWCIQAVESRSGNGQLTACEVQLFHHEDMGIPWEIGKLAVRKGMWDTVQNMESGLRAYQKERALGGPISRLAFMAQISTKINLEYLKASAGTEDSSQTAVVTTSDKPFSGNIRNLIIVGGSILLACTLDRGFLVKTVIGVARKFANVGKKSKQSDANVVSAS</sequence>
<dbReference type="GO" id="GO:0005737">
    <property type="term" value="C:cytoplasm"/>
    <property type="evidence" value="ECO:0007669"/>
    <property type="project" value="UniProtKB-ARBA"/>
</dbReference>
<feature type="region of interest" description="Disordered" evidence="1">
    <location>
        <begin position="107"/>
        <end position="126"/>
    </location>
</feature>
<keyword evidence="2" id="KW-0472">Membrane</keyword>
<dbReference type="FunFam" id="3.30.530.20:FF:000006">
    <property type="entry name" value="StAR-related lipid transfer protein 7, mitochondrial"/>
    <property type="match status" value="1"/>
</dbReference>
<dbReference type="InterPro" id="IPR051213">
    <property type="entry name" value="START_lipid_transfer"/>
</dbReference>
<evidence type="ECO:0000313" key="5">
    <source>
        <dbReference type="Proteomes" id="UP001457282"/>
    </source>
</evidence>
<keyword evidence="5" id="KW-1185">Reference proteome</keyword>
<dbReference type="AlphaFoldDB" id="A0AAW1W5G1"/>